<evidence type="ECO:0000256" key="3">
    <source>
        <dbReference type="ARBA" id="ARBA00022729"/>
    </source>
</evidence>
<evidence type="ECO:0000256" key="6">
    <source>
        <dbReference type="ARBA" id="ARBA00023180"/>
    </source>
</evidence>
<comment type="subcellular location">
    <subcellularLocation>
        <location evidence="1">Secreted</location>
    </subcellularLocation>
</comment>
<evidence type="ECO:0000256" key="4">
    <source>
        <dbReference type="ARBA" id="ARBA00022837"/>
    </source>
</evidence>
<dbReference type="Gene3D" id="1.10.238.10">
    <property type="entry name" value="EF-hand"/>
    <property type="match status" value="1"/>
</dbReference>
<gene>
    <name evidence="9" type="ORF">PoB_004505900</name>
</gene>
<keyword evidence="5" id="KW-1015">Disulfide bond</keyword>
<evidence type="ECO:0000256" key="1">
    <source>
        <dbReference type="ARBA" id="ARBA00004613"/>
    </source>
</evidence>
<dbReference type="InterPro" id="IPR011992">
    <property type="entry name" value="EF-hand-dom_pair"/>
</dbReference>
<feature type="transmembrane region" description="Helical" evidence="7">
    <location>
        <begin position="49"/>
        <end position="70"/>
    </location>
</feature>
<feature type="domain" description="SPARC/Testican calcium-binding" evidence="8">
    <location>
        <begin position="199"/>
        <end position="306"/>
    </location>
</feature>
<evidence type="ECO:0000313" key="9">
    <source>
        <dbReference type="EMBL" id="GFO18554.1"/>
    </source>
</evidence>
<dbReference type="GO" id="GO:0005509">
    <property type="term" value="F:calcium ion binding"/>
    <property type="evidence" value="ECO:0007669"/>
    <property type="project" value="InterPro"/>
</dbReference>
<dbReference type="EMBL" id="BLXT01004960">
    <property type="protein sequence ID" value="GFO18554.1"/>
    <property type="molecule type" value="Genomic_DNA"/>
</dbReference>
<dbReference type="InterPro" id="IPR019577">
    <property type="entry name" value="SPARC/Testican_Ca-bd-dom"/>
</dbReference>
<evidence type="ECO:0000259" key="8">
    <source>
        <dbReference type="Pfam" id="PF10591"/>
    </source>
</evidence>
<evidence type="ECO:0000256" key="7">
    <source>
        <dbReference type="SAM" id="Phobius"/>
    </source>
</evidence>
<dbReference type="Gene3D" id="3.30.60.30">
    <property type="match status" value="1"/>
</dbReference>
<dbReference type="GO" id="GO:0005615">
    <property type="term" value="C:extracellular space"/>
    <property type="evidence" value="ECO:0007669"/>
    <property type="project" value="TreeGrafter"/>
</dbReference>
<keyword evidence="7" id="KW-0472">Membrane</keyword>
<comment type="caution">
    <text evidence="9">The sequence shown here is derived from an EMBL/GenBank/DDBJ whole genome shotgun (WGS) entry which is preliminary data.</text>
</comment>
<name>A0AAV4BJR5_9GAST</name>
<keyword evidence="7" id="KW-0812">Transmembrane</keyword>
<dbReference type="InterPro" id="IPR018247">
    <property type="entry name" value="EF_Hand_1_Ca_BS"/>
</dbReference>
<dbReference type="AlphaFoldDB" id="A0AAV4BJR5"/>
<dbReference type="PROSITE" id="PS00018">
    <property type="entry name" value="EF_HAND_1"/>
    <property type="match status" value="1"/>
</dbReference>
<dbReference type="GO" id="GO:0050840">
    <property type="term" value="F:extracellular matrix binding"/>
    <property type="evidence" value="ECO:0007669"/>
    <property type="project" value="TreeGrafter"/>
</dbReference>
<sequence length="333" mass="37699">MRGTGGKVADVRGRGVVCVWEGEGRNDERKMQVQGGSNIRGASGKDQNMAIGGILLRLVVFALVFCSTLATHGSISSDLFEDDIKDMPHAEADSLPEASSDVMSARFRNPCYTKECYRGEMCIVDDKEQAQCVCNTDCSYYAEEPRYQVCSNTNHTYLSECDLDKDHCLCKHKLPGCSQPGVDKIYLDYYSSCREPLPCSEHSAQQFPLRMRNWMFVIMEAMAQRAGLGEYQEMVTEAAQNERHAHAVIWKFCDLDSDPQDRHVSKRELQYTVRSLRALEGCLLPFLDSCDQDENRVITLQEWGQCLGLQHSEITDRCVAIHRHKAETSEREQ</sequence>
<reference evidence="9 10" key="1">
    <citation type="journal article" date="2021" name="Elife">
        <title>Chloroplast acquisition without the gene transfer in kleptoplastic sea slugs, Plakobranchus ocellatus.</title>
        <authorList>
            <person name="Maeda T."/>
            <person name="Takahashi S."/>
            <person name="Yoshida T."/>
            <person name="Shimamura S."/>
            <person name="Takaki Y."/>
            <person name="Nagai Y."/>
            <person name="Toyoda A."/>
            <person name="Suzuki Y."/>
            <person name="Arimoto A."/>
            <person name="Ishii H."/>
            <person name="Satoh N."/>
            <person name="Nishiyama T."/>
            <person name="Hasebe M."/>
            <person name="Maruyama T."/>
            <person name="Minagawa J."/>
            <person name="Obokata J."/>
            <person name="Shigenobu S."/>
        </authorList>
    </citation>
    <scope>NUCLEOTIDE SEQUENCE [LARGE SCALE GENOMIC DNA]</scope>
</reference>
<dbReference type="Pfam" id="PF10591">
    <property type="entry name" value="SPARC_Ca_bdg"/>
    <property type="match status" value="1"/>
</dbReference>
<evidence type="ECO:0000256" key="2">
    <source>
        <dbReference type="ARBA" id="ARBA00022525"/>
    </source>
</evidence>
<dbReference type="GO" id="GO:0005518">
    <property type="term" value="F:collagen binding"/>
    <property type="evidence" value="ECO:0007669"/>
    <property type="project" value="TreeGrafter"/>
</dbReference>
<proteinExistence type="predicted"/>
<dbReference type="PANTHER" id="PTHR13866">
    <property type="entry name" value="SPARC OSTEONECTIN"/>
    <property type="match status" value="1"/>
</dbReference>
<keyword evidence="3" id="KW-0732">Signal</keyword>
<keyword evidence="2" id="KW-0964">Secreted</keyword>
<dbReference type="PANTHER" id="PTHR13866:SF14">
    <property type="entry name" value="BM-40"/>
    <property type="match status" value="1"/>
</dbReference>
<organism evidence="9 10">
    <name type="scientific">Plakobranchus ocellatus</name>
    <dbReference type="NCBI Taxonomy" id="259542"/>
    <lineage>
        <taxon>Eukaryota</taxon>
        <taxon>Metazoa</taxon>
        <taxon>Spiralia</taxon>
        <taxon>Lophotrochozoa</taxon>
        <taxon>Mollusca</taxon>
        <taxon>Gastropoda</taxon>
        <taxon>Heterobranchia</taxon>
        <taxon>Euthyneura</taxon>
        <taxon>Panpulmonata</taxon>
        <taxon>Sacoglossa</taxon>
        <taxon>Placobranchoidea</taxon>
        <taxon>Plakobranchidae</taxon>
        <taxon>Plakobranchus</taxon>
    </lineage>
</organism>
<accession>A0AAV4BJR5</accession>
<keyword evidence="6" id="KW-0325">Glycoprotein</keyword>
<dbReference type="Proteomes" id="UP000735302">
    <property type="component" value="Unassembled WGS sequence"/>
</dbReference>
<evidence type="ECO:0000313" key="10">
    <source>
        <dbReference type="Proteomes" id="UP000735302"/>
    </source>
</evidence>
<dbReference type="SUPFAM" id="SSF47473">
    <property type="entry name" value="EF-hand"/>
    <property type="match status" value="1"/>
</dbReference>
<protein>
    <submittedName>
        <fullName evidence="9">Sparc protein</fullName>
    </submittedName>
</protein>
<keyword evidence="10" id="KW-1185">Reference proteome</keyword>
<keyword evidence="7" id="KW-1133">Transmembrane helix</keyword>
<keyword evidence="4" id="KW-0106">Calcium</keyword>
<evidence type="ECO:0000256" key="5">
    <source>
        <dbReference type="ARBA" id="ARBA00023157"/>
    </source>
</evidence>